<proteinExistence type="predicted"/>
<name>A0A8E1QZA6_9BACT</name>
<evidence type="ECO:0000313" key="2">
    <source>
        <dbReference type="Proteomes" id="UP000036951"/>
    </source>
</evidence>
<keyword evidence="2" id="KW-1185">Reference proteome</keyword>
<comment type="caution">
    <text evidence="1">The sequence shown here is derived from an EMBL/GenBank/DDBJ whole genome shotgun (WGS) entry which is preliminary data.</text>
</comment>
<dbReference type="OrthoDB" id="639802at2"/>
<dbReference type="RefSeq" id="WP_021854045.1">
    <property type="nucleotide sequence ID" value="NZ_DAWBWQ010000098.1"/>
</dbReference>
<gene>
    <name evidence="1" type="ORF">ACU52_06790</name>
</gene>
<protein>
    <submittedName>
        <fullName evidence="1">Uncharacterized protein</fullName>
    </submittedName>
</protein>
<accession>A0A8E1QZA6</accession>
<dbReference type="EMBL" id="LFQU01000010">
    <property type="protein sequence ID" value="KOO68699.1"/>
    <property type="molecule type" value="Genomic_DNA"/>
</dbReference>
<dbReference type="Proteomes" id="UP000036951">
    <property type="component" value="Unassembled WGS sequence"/>
</dbReference>
<sequence>MDTKYTEIECLKLEIEKRMGKPLKSPTDFNQLSLRLQKELKEEISISTIKRIWGYVEAKHNTRYTTLSILSRFIGYIDWYDFCLSLRRRNIMERDAMPEKQIRTASLKTGDKIELGWAPDCTCEIEYIGDSCFRVEESSNNKLCKGDTFKTLIFNLNKPLYVSELEHGDSKQCTYITGKDNGLTTLQLTIGQSDAKAK</sequence>
<evidence type="ECO:0000313" key="1">
    <source>
        <dbReference type="EMBL" id="KOO68699.1"/>
    </source>
</evidence>
<organism evidence="1 2">
    <name type="scientific">Xylanibacter rarus</name>
    <dbReference type="NCBI Taxonomy" id="1676614"/>
    <lineage>
        <taxon>Bacteria</taxon>
        <taxon>Pseudomonadati</taxon>
        <taxon>Bacteroidota</taxon>
        <taxon>Bacteroidia</taxon>
        <taxon>Bacteroidales</taxon>
        <taxon>Prevotellaceae</taxon>
        <taxon>Xylanibacter</taxon>
    </lineage>
</organism>
<reference evidence="1 2" key="1">
    <citation type="submission" date="2015-06" db="EMBL/GenBank/DDBJ databases">
        <title>Prevotella sp. 109, sp. nov., a novel member of the family Prevotellaceae isolated from human faeces.</title>
        <authorList>
            <person name="Shkoporov A.N."/>
            <person name="Chaplin A.V."/>
            <person name="Kafarskaia L.I."/>
            <person name="Efimov B.A."/>
        </authorList>
    </citation>
    <scope>NUCLEOTIDE SEQUENCE [LARGE SCALE GENOMIC DNA]</scope>
    <source>
        <strain evidence="1 2">109</strain>
    </source>
</reference>
<dbReference type="AlphaFoldDB" id="A0A8E1QZA6"/>